<keyword evidence="2" id="KW-1185">Reference proteome</keyword>
<dbReference type="OrthoDB" id="3545258at2759"/>
<organism evidence="1 2">
    <name type="scientific">Scytalidium lignicola</name>
    <name type="common">Hyphomycete</name>
    <dbReference type="NCBI Taxonomy" id="5539"/>
    <lineage>
        <taxon>Eukaryota</taxon>
        <taxon>Fungi</taxon>
        <taxon>Dikarya</taxon>
        <taxon>Ascomycota</taxon>
        <taxon>Pezizomycotina</taxon>
        <taxon>Leotiomycetes</taxon>
        <taxon>Leotiomycetes incertae sedis</taxon>
        <taxon>Scytalidium</taxon>
    </lineage>
</organism>
<accession>A0A3E2H7E6</accession>
<gene>
    <name evidence="1" type="ORF">B7463_g7144</name>
</gene>
<reference evidence="1 2" key="1">
    <citation type="submission" date="2018-05" db="EMBL/GenBank/DDBJ databases">
        <title>Draft genome sequence of Scytalidium lignicola DSM 105466, a ubiquitous saprotrophic fungus.</title>
        <authorList>
            <person name="Buettner E."/>
            <person name="Gebauer A.M."/>
            <person name="Hofrichter M."/>
            <person name="Liers C."/>
            <person name="Kellner H."/>
        </authorList>
    </citation>
    <scope>NUCLEOTIDE SEQUENCE [LARGE SCALE GENOMIC DNA]</scope>
    <source>
        <strain evidence="1 2">DSM 105466</strain>
    </source>
</reference>
<dbReference type="EMBL" id="NCSJ02000136">
    <property type="protein sequence ID" value="RFU29201.1"/>
    <property type="molecule type" value="Genomic_DNA"/>
</dbReference>
<protein>
    <recommendedName>
        <fullName evidence="3">HNH nuclease domain-containing protein</fullName>
    </recommendedName>
</protein>
<comment type="caution">
    <text evidence="1">The sequence shown here is derived from an EMBL/GenBank/DDBJ whole genome shotgun (WGS) entry which is preliminary data.</text>
</comment>
<evidence type="ECO:0000313" key="1">
    <source>
        <dbReference type="EMBL" id="RFU29201.1"/>
    </source>
</evidence>
<dbReference type="Proteomes" id="UP000258309">
    <property type="component" value="Unassembled WGS sequence"/>
</dbReference>
<feature type="non-terminal residue" evidence="1">
    <location>
        <position position="1"/>
    </location>
</feature>
<feature type="non-terminal residue" evidence="1">
    <location>
        <position position="166"/>
    </location>
</feature>
<name>A0A3E2H7E6_SCYLI</name>
<sequence length="166" mass="18938">MLNLFWPSEKLATWRAAVDANKSDIYGENPSNMLCLNPLANAMWNIGTFAFKPVSISEDKKVLTMQFFWQAERGQDMADIDLLTAPPSTQDLDSAYSCWLAYGDERMKSGRIVTMTTNDPVAFPLPSFELFEMQWFCRRVLAMAGPAREDEWLGEESDVCEEEDEE</sequence>
<evidence type="ECO:0000313" key="2">
    <source>
        <dbReference type="Proteomes" id="UP000258309"/>
    </source>
</evidence>
<dbReference type="OMA" id="PLANAMW"/>
<dbReference type="AlphaFoldDB" id="A0A3E2H7E6"/>
<evidence type="ECO:0008006" key="3">
    <source>
        <dbReference type="Google" id="ProtNLM"/>
    </source>
</evidence>
<proteinExistence type="predicted"/>